<keyword evidence="3" id="KW-0436">Ligase</keyword>
<dbReference type="AlphaFoldDB" id="A0A136LYD7"/>
<dbReference type="SUPFAM" id="SSF56059">
    <property type="entry name" value="Glutathione synthetase ATP-binding domain-like"/>
    <property type="match status" value="1"/>
</dbReference>
<dbReference type="STRING" id="1617426.TR69_WS6001000693"/>
<evidence type="ECO:0000313" key="4">
    <source>
        <dbReference type="Proteomes" id="UP000070457"/>
    </source>
</evidence>
<reference evidence="3 4" key="1">
    <citation type="submission" date="2015-02" db="EMBL/GenBank/DDBJ databases">
        <title>Improved understanding of the partial-nitritation anammox process through 23 genomes representing the majority of the microbial community.</title>
        <authorList>
            <person name="Speth D.R."/>
            <person name="In T Zandt M."/>
            <person name="Guerrero Cruz S."/>
            <person name="Jetten M.S."/>
            <person name="Dutilh B.E."/>
        </authorList>
    </citation>
    <scope>NUCLEOTIDE SEQUENCE [LARGE SCALE GENOMIC DNA]</scope>
    <source>
        <strain evidence="3">OLB20</strain>
    </source>
</reference>
<dbReference type="GO" id="GO:0046872">
    <property type="term" value="F:metal ion binding"/>
    <property type="evidence" value="ECO:0007669"/>
    <property type="project" value="InterPro"/>
</dbReference>
<name>A0A136LYD7_9BACT</name>
<dbReference type="EMBL" id="JYNZ01000003">
    <property type="protein sequence ID" value="KXK26682.1"/>
    <property type="molecule type" value="Genomic_DNA"/>
</dbReference>
<dbReference type="EC" id="6.3.2.29" evidence="3"/>
<dbReference type="GO" id="GO:0009432">
    <property type="term" value="P:SOS response"/>
    <property type="evidence" value="ECO:0007669"/>
    <property type="project" value="TreeGrafter"/>
</dbReference>
<comment type="caution">
    <text evidence="3">The sequence shown here is derived from an EMBL/GenBank/DDBJ whole genome shotgun (WGS) entry which is preliminary data.</text>
</comment>
<dbReference type="Gene3D" id="3.30.470.20">
    <property type="entry name" value="ATP-grasp fold, B domain"/>
    <property type="match status" value="2"/>
</dbReference>
<dbReference type="PROSITE" id="PS50975">
    <property type="entry name" value="ATP_GRASP"/>
    <property type="match status" value="1"/>
</dbReference>
<evidence type="ECO:0000313" key="3">
    <source>
        <dbReference type="EMBL" id="KXK26682.1"/>
    </source>
</evidence>
<dbReference type="GO" id="GO:0004363">
    <property type="term" value="F:glutathione synthase activity"/>
    <property type="evidence" value="ECO:0007669"/>
    <property type="project" value="InterPro"/>
</dbReference>
<dbReference type="GO" id="GO:0005524">
    <property type="term" value="F:ATP binding"/>
    <property type="evidence" value="ECO:0007669"/>
    <property type="project" value="UniProtKB-UniRule"/>
</dbReference>
<keyword evidence="1" id="KW-0547">Nucleotide-binding</keyword>
<dbReference type="GO" id="GO:0018169">
    <property type="term" value="F:ribosomal S6-glutamic acid ligase activity"/>
    <property type="evidence" value="ECO:0007669"/>
    <property type="project" value="TreeGrafter"/>
</dbReference>
<keyword evidence="1" id="KW-0067">ATP-binding</keyword>
<proteinExistence type="predicted"/>
<gene>
    <name evidence="3" type="primary">cphA_2</name>
    <name evidence="3" type="ORF">TR69_WS6001000693</name>
</gene>
<evidence type="ECO:0000259" key="2">
    <source>
        <dbReference type="PROSITE" id="PS50975"/>
    </source>
</evidence>
<sequence length="343" mass="37768">MAANIHLQQYLNAADRLPLSYSKLDSGTAEFRYRTHRFLIIGADTPINDSSSATITRYKHRSQRILAEKGLTVPRFEKCSTEKEFVNRLKQFDCDIVVKPTDGIGGKGVSIKPQSPEDKREAFRIAKAESKTGRVLIEQYIEGSHYRILILDGKMIAAARRYPASVTGNGSDTIDSLINSYNLACKHDSSRAPIRVDSEVANCLREQNIAITDIPAAGVRIELRRNCNLSTGGTTAECTDSVPEVAIREAIAAAGSLCLRFAGVDIIYTPGGEAFINEVNCNPGMRIHYYPSSGRTIDVARYVLQAILDEYDRMDLQLLAAPKTALDHVEVLEGLTDTVNDSL</sequence>
<dbReference type="PANTHER" id="PTHR21621">
    <property type="entry name" value="RIBOSOMAL PROTEIN S6 MODIFICATION PROTEIN"/>
    <property type="match status" value="1"/>
</dbReference>
<dbReference type="Proteomes" id="UP000070457">
    <property type="component" value="Unassembled WGS sequence"/>
</dbReference>
<organism evidence="3 4">
    <name type="scientific">candidate division WS6 bacterium OLB20</name>
    <dbReference type="NCBI Taxonomy" id="1617426"/>
    <lineage>
        <taxon>Bacteria</taxon>
        <taxon>Candidatus Dojkabacteria</taxon>
    </lineage>
</organism>
<dbReference type="GO" id="GO:0005737">
    <property type="term" value="C:cytoplasm"/>
    <property type="evidence" value="ECO:0007669"/>
    <property type="project" value="TreeGrafter"/>
</dbReference>
<dbReference type="InterPro" id="IPR011761">
    <property type="entry name" value="ATP-grasp"/>
</dbReference>
<evidence type="ECO:0000256" key="1">
    <source>
        <dbReference type="PROSITE-ProRule" id="PRU00409"/>
    </source>
</evidence>
<feature type="domain" description="ATP-grasp" evidence="2">
    <location>
        <begin position="63"/>
        <end position="308"/>
    </location>
</feature>
<dbReference type="PANTHER" id="PTHR21621:SF0">
    <property type="entry name" value="BETA-CITRYLGLUTAMATE SYNTHASE B-RELATED"/>
    <property type="match status" value="1"/>
</dbReference>
<dbReference type="Pfam" id="PF02955">
    <property type="entry name" value="GSH-S_ATP"/>
    <property type="match status" value="1"/>
</dbReference>
<dbReference type="GO" id="GO:0071160">
    <property type="term" value="F:cyanophycin synthetase activity (L-aspartate-adding)"/>
    <property type="evidence" value="ECO:0007669"/>
    <property type="project" value="UniProtKB-EC"/>
</dbReference>
<protein>
    <submittedName>
        <fullName evidence="3">Cyanophycin synthetase</fullName>
        <ecNumber evidence="3">6.3.2.29</ecNumber>
    </submittedName>
</protein>
<dbReference type="InterPro" id="IPR004218">
    <property type="entry name" value="GSHS_ATP-bd"/>
</dbReference>
<accession>A0A136LYD7</accession>